<proteinExistence type="predicted"/>
<reference evidence="2 3" key="1">
    <citation type="submission" date="2018-12" db="EMBL/GenBank/DDBJ databases">
        <authorList>
            <consortium name="Pathogen Informatics"/>
        </authorList>
    </citation>
    <scope>NUCLEOTIDE SEQUENCE [LARGE SCALE GENOMIC DNA]</scope>
    <source>
        <strain evidence="2 3">NCTC10047</strain>
    </source>
</reference>
<gene>
    <name evidence="2" type="ORF">NCTC10047_05554</name>
</gene>
<keyword evidence="1" id="KW-1133">Transmembrane helix</keyword>
<sequence length="90" mass="9468">MAGGAGRIATFVGGEFRFLSLAAASENLLMECRMAKPPFGKNALPVSHTHVAAAAMITAAIAAATAIAHSLRRVYASLRHRDIPFHALLI</sequence>
<dbReference type="Proteomes" id="UP000275676">
    <property type="component" value="Chromosome"/>
</dbReference>
<dbReference type="AlphaFoldDB" id="A0A3S4HJ88"/>
<feature type="transmembrane region" description="Helical" evidence="1">
    <location>
        <begin position="51"/>
        <end position="71"/>
    </location>
</feature>
<accession>A0A3S4HJ88</accession>
<evidence type="ECO:0000313" key="2">
    <source>
        <dbReference type="EMBL" id="VEA79550.1"/>
    </source>
</evidence>
<keyword evidence="1" id="KW-0472">Membrane</keyword>
<dbReference type="EMBL" id="LR134156">
    <property type="protein sequence ID" value="VEA79550.1"/>
    <property type="molecule type" value="Genomic_DNA"/>
</dbReference>
<name>A0A3S4HJ88_SALER</name>
<protein>
    <submittedName>
        <fullName evidence="2">Uncharacterized protein</fullName>
    </submittedName>
</protein>
<organism evidence="2 3">
    <name type="scientific">Salmonella enterica subsp. arizonae</name>
    <dbReference type="NCBI Taxonomy" id="59203"/>
    <lineage>
        <taxon>Bacteria</taxon>
        <taxon>Pseudomonadati</taxon>
        <taxon>Pseudomonadota</taxon>
        <taxon>Gammaproteobacteria</taxon>
        <taxon>Enterobacterales</taxon>
        <taxon>Enterobacteriaceae</taxon>
        <taxon>Salmonella</taxon>
    </lineage>
</organism>
<evidence type="ECO:0000256" key="1">
    <source>
        <dbReference type="SAM" id="Phobius"/>
    </source>
</evidence>
<keyword evidence="1" id="KW-0812">Transmembrane</keyword>
<evidence type="ECO:0000313" key="3">
    <source>
        <dbReference type="Proteomes" id="UP000275676"/>
    </source>
</evidence>